<dbReference type="RefSeq" id="XP_018265281.1">
    <property type="nucleotide sequence ID" value="XM_018405000.1"/>
</dbReference>
<feature type="region of interest" description="Disordered" evidence="1">
    <location>
        <begin position="814"/>
        <end position="841"/>
    </location>
</feature>
<evidence type="ECO:0000313" key="3">
    <source>
        <dbReference type="EMBL" id="WWC59657.1"/>
    </source>
</evidence>
<feature type="compositionally biased region" description="Basic residues" evidence="1">
    <location>
        <begin position="179"/>
        <end position="190"/>
    </location>
</feature>
<proteinExistence type="predicted"/>
<feature type="compositionally biased region" description="Basic and acidic residues" evidence="1">
    <location>
        <begin position="664"/>
        <end position="678"/>
    </location>
</feature>
<dbReference type="VEuPathDB" id="FungiDB:I303_01643"/>
<organism evidence="2">
    <name type="scientific">Kwoniella dejecticola CBS 10117</name>
    <dbReference type="NCBI Taxonomy" id="1296121"/>
    <lineage>
        <taxon>Eukaryota</taxon>
        <taxon>Fungi</taxon>
        <taxon>Dikarya</taxon>
        <taxon>Basidiomycota</taxon>
        <taxon>Agaricomycotina</taxon>
        <taxon>Tremellomycetes</taxon>
        <taxon>Tremellales</taxon>
        <taxon>Cryptococcaceae</taxon>
        <taxon>Kwoniella</taxon>
    </lineage>
</organism>
<feature type="compositionally biased region" description="Polar residues" evidence="1">
    <location>
        <begin position="641"/>
        <end position="655"/>
    </location>
</feature>
<feature type="region of interest" description="Disordered" evidence="1">
    <location>
        <begin position="495"/>
        <end position="719"/>
    </location>
</feature>
<feature type="compositionally biased region" description="Low complexity" evidence="1">
    <location>
        <begin position="151"/>
        <end position="167"/>
    </location>
</feature>
<feature type="compositionally biased region" description="Basic and acidic residues" evidence="1">
    <location>
        <begin position="495"/>
        <end position="555"/>
    </location>
</feature>
<reference evidence="2" key="1">
    <citation type="submission" date="2013-07" db="EMBL/GenBank/DDBJ databases">
        <title>The Genome Sequence of Cryptococcus dejecticola CBS10117.</title>
        <authorList>
            <consortium name="The Broad Institute Genome Sequencing Platform"/>
            <person name="Cuomo C."/>
            <person name="Litvintseva A."/>
            <person name="Chen Y."/>
            <person name="Heitman J."/>
            <person name="Sun S."/>
            <person name="Springer D."/>
            <person name="Dromer F."/>
            <person name="Young S.K."/>
            <person name="Zeng Q."/>
            <person name="Gargeya S."/>
            <person name="Fitzgerald M."/>
            <person name="Abouelleil A."/>
            <person name="Alvarado L."/>
            <person name="Berlin A.M."/>
            <person name="Chapman S.B."/>
            <person name="Dewar J."/>
            <person name="Goldberg J."/>
            <person name="Griggs A."/>
            <person name="Gujja S."/>
            <person name="Hansen M."/>
            <person name="Howarth C."/>
            <person name="Imamovic A."/>
            <person name="Larimer J."/>
            <person name="McCowan C."/>
            <person name="Murphy C."/>
            <person name="Pearson M."/>
            <person name="Priest M."/>
            <person name="Roberts A."/>
            <person name="Saif S."/>
            <person name="Shea T."/>
            <person name="Sykes S."/>
            <person name="Wortman J."/>
            <person name="Nusbaum C."/>
            <person name="Birren B."/>
        </authorList>
    </citation>
    <scope>NUCLEOTIDE SEQUENCE [LARGE SCALE GENOMIC DNA]</scope>
    <source>
        <strain evidence="2">CBS 10117</strain>
    </source>
</reference>
<name>A0A1A6ABK9_9TREE</name>
<protein>
    <submittedName>
        <fullName evidence="2">Uncharacterized protein</fullName>
    </submittedName>
</protein>
<gene>
    <name evidence="2" type="ORF">I303_01643</name>
    <name evidence="3" type="ORF">I303_102217</name>
</gene>
<dbReference type="KEGG" id="kdj:28965342"/>
<feature type="compositionally biased region" description="Polar residues" evidence="1">
    <location>
        <begin position="82"/>
        <end position="91"/>
    </location>
</feature>
<feature type="compositionally biased region" description="Polar residues" evidence="1">
    <location>
        <begin position="368"/>
        <end position="395"/>
    </location>
</feature>
<feature type="region of interest" description="Disordered" evidence="1">
    <location>
        <begin position="62"/>
        <end position="238"/>
    </location>
</feature>
<reference evidence="3" key="2">
    <citation type="submission" date="2013-07" db="EMBL/GenBank/DDBJ databases">
        <authorList>
            <consortium name="The Broad Institute Genome Sequencing Platform"/>
            <person name="Cuomo C."/>
            <person name="Litvintseva A."/>
            <person name="Chen Y."/>
            <person name="Heitman J."/>
            <person name="Sun S."/>
            <person name="Springer D."/>
            <person name="Dromer F."/>
            <person name="Young S.K."/>
            <person name="Zeng Q."/>
            <person name="Gargeya S."/>
            <person name="Fitzgerald M."/>
            <person name="Abouelleil A."/>
            <person name="Alvarado L."/>
            <person name="Berlin A.M."/>
            <person name="Chapman S.B."/>
            <person name="Dewar J."/>
            <person name="Goldberg J."/>
            <person name="Griggs A."/>
            <person name="Gujja S."/>
            <person name="Hansen M."/>
            <person name="Howarth C."/>
            <person name="Imamovic A."/>
            <person name="Larimer J."/>
            <person name="McCowan C."/>
            <person name="Murphy C."/>
            <person name="Pearson M."/>
            <person name="Priest M."/>
            <person name="Roberts A."/>
            <person name="Saif S."/>
            <person name="Shea T."/>
            <person name="Sykes S."/>
            <person name="Wortman J."/>
            <person name="Nusbaum C."/>
            <person name="Birren B."/>
        </authorList>
    </citation>
    <scope>NUCLEOTIDE SEQUENCE</scope>
    <source>
        <strain evidence="3">CBS 10117</strain>
    </source>
</reference>
<evidence type="ECO:0000313" key="2">
    <source>
        <dbReference type="EMBL" id="OBR87439.1"/>
    </source>
</evidence>
<dbReference type="EMBL" id="CP144531">
    <property type="protein sequence ID" value="WWC59657.1"/>
    <property type="molecule type" value="Genomic_DNA"/>
</dbReference>
<dbReference type="AlphaFoldDB" id="A0A1A6ABK9"/>
<accession>A0A1A6ABK9</accession>
<sequence>MTSNPPIRSITIQQNESPHSLVKRFIRSIQPYHDVHKQQDLRFFGRVMGIGTERRSSIYERDLPDTQLFPGTTGYRGVESKQYVQSTQDSPSHAVGKDKETLLTGSELRRASQSRRRSTAENRHRAGQQQSKAPELPSPLPQRNVRRPLMVVPSPVVNGPPSMLSSKLSEEETESAQRRLARKLERRARAAIRNPKPPTPPAVIKSKSSRKRQEPISPAPSESPPSQTLRGKISKRQKLAPHQIIAEAYQTKYIHQPNERLTLRPALTNKGFLSAGKASKPIHMSTRNVGRRLHYEQPFNENRFLHLDDEPSTSVYVDKRRTTNREGPKHVTHAFRRSERLARNRRSNTQLLSNRPHSHVHDHDRRSQSSYRLNSNLPPPGKTNSPSWPTASSDISRPRRRFDPPASIRTLSQVNMEDRQGKLLREARQREHQMQERRETERLQMERRIREDIQRAERAKLDGERRRMVEDIAKREYEARHRLEIERERMARQAEYEAHERDRQLHQKKRESGNRGERKDRTEGEKELRGITEGTRWKIPDQHPLHSLTVHRESPRNPPGNDHLDEDDHQQPKHVPARIDFDATGPHTAHIHPYHQYDIRDRSELRYPPYPADEQHRQTYPPDFGQSILAPSIDPQPQGLAYQTPNPQLFPSKSAQPMHRPRSTSREVFRDYHARPAVREQMPPPPIPPRTYLHQRPVIPSNLPHTEESMPPPPVPARPPRTQPLKHLPLLSDMAHQCRNHKQLPPSSSTQRGKILTPALPINALLQETPSSAKPVEAVKGSIRSEVPRAGRSITTSKDPSTADIAKFCREHHRLPPPTPQGGNFSRGIVIPPSAPRQPIF</sequence>
<dbReference type="OrthoDB" id="2573465at2759"/>
<feature type="compositionally biased region" description="Basic and acidic residues" evidence="1">
    <location>
        <begin position="317"/>
        <end position="329"/>
    </location>
</feature>
<evidence type="ECO:0000256" key="1">
    <source>
        <dbReference type="SAM" id="MobiDB-lite"/>
    </source>
</evidence>
<dbReference type="EMBL" id="KI894028">
    <property type="protein sequence ID" value="OBR87439.1"/>
    <property type="molecule type" value="Genomic_DNA"/>
</dbReference>
<keyword evidence="4" id="KW-1185">Reference proteome</keyword>
<feature type="region of interest" description="Disordered" evidence="1">
    <location>
        <begin position="317"/>
        <end position="420"/>
    </location>
</feature>
<reference evidence="3" key="3">
    <citation type="submission" date="2024-02" db="EMBL/GenBank/DDBJ databases">
        <title>Comparative genomics of Cryptococcus and Kwoniella reveals pathogenesis evolution and contrasting modes of karyotype evolution via chromosome fusion or intercentromeric recombination.</title>
        <authorList>
            <person name="Coelho M.A."/>
            <person name="David-Palma M."/>
            <person name="Shea T."/>
            <person name="Bowers K."/>
            <person name="McGinley-Smith S."/>
            <person name="Mohammad A.W."/>
            <person name="Gnirke A."/>
            <person name="Yurkov A.M."/>
            <person name="Nowrousian M."/>
            <person name="Sun S."/>
            <person name="Cuomo C.A."/>
            <person name="Heitman J."/>
        </authorList>
    </citation>
    <scope>NUCLEOTIDE SEQUENCE</scope>
    <source>
        <strain evidence="3">CBS 10117</strain>
    </source>
</reference>
<dbReference type="Proteomes" id="UP000078595">
    <property type="component" value="Chromosome 2"/>
</dbReference>
<feature type="compositionally biased region" description="Pro residues" evidence="1">
    <location>
        <begin position="710"/>
        <end position="719"/>
    </location>
</feature>
<evidence type="ECO:0000313" key="4">
    <source>
        <dbReference type="Proteomes" id="UP000078595"/>
    </source>
</evidence>
<dbReference type="GeneID" id="28965342"/>
<feature type="compositionally biased region" description="Basic and acidic residues" evidence="1">
    <location>
        <begin position="595"/>
        <end position="605"/>
    </location>
</feature>